<proteinExistence type="predicted"/>
<dbReference type="SUPFAM" id="SSF53335">
    <property type="entry name" value="S-adenosyl-L-methionine-dependent methyltransferases"/>
    <property type="match status" value="1"/>
</dbReference>
<dbReference type="PANTHER" id="PTHR32183:SF6">
    <property type="entry name" value="CYSTEINE SULFINATE DESULFINASE_CYSTEINE DESULFURASE AND RELATED ENZYMES"/>
    <property type="match status" value="1"/>
</dbReference>
<dbReference type="GeneID" id="96010315"/>
<organism evidence="6 7">
    <name type="scientific">Cladosporium halotolerans</name>
    <dbReference type="NCBI Taxonomy" id="1052096"/>
    <lineage>
        <taxon>Eukaryota</taxon>
        <taxon>Fungi</taxon>
        <taxon>Dikarya</taxon>
        <taxon>Ascomycota</taxon>
        <taxon>Pezizomycotina</taxon>
        <taxon>Dothideomycetes</taxon>
        <taxon>Dothideomycetidae</taxon>
        <taxon>Cladosporiales</taxon>
        <taxon>Cladosporiaceae</taxon>
        <taxon>Cladosporium</taxon>
    </lineage>
</organism>
<evidence type="ECO:0008006" key="8">
    <source>
        <dbReference type="Google" id="ProtNLM"/>
    </source>
</evidence>
<dbReference type="PROSITE" id="PS51585">
    <property type="entry name" value="SAM_MT_TPMT"/>
    <property type="match status" value="1"/>
</dbReference>
<dbReference type="GO" id="GO:0008757">
    <property type="term" value="F:S-adenosylmethionine-dependent methyltransferase activity"/>
    <property type="evidence" value="ECO:0007669"/>
    <property type="project" value="InterPro"/>
</dbReference>
<keyword evidence="4" id="KW-0949">S-adenosyl-L-methionine</keyword>
<evidence type="ECO:0000256" key="1">
    <source>
        <dbReference type="ARBA" id="ARBA00022553"/>
    </source>
</evidence>
<dbReference type="PANTHER" id="PTHR32183">
    <property type="match status" value="1"/>
</dbReference>
<evidence type="ECO:0000313" key="7">
    <source>
        <dbReference type="Proteomes" id="UP000803884"/>
    </source>
</evidence>
<evidence type="ECO:0000256" key="5">
    <source>
        <dbReference type="SAM" id="MobiDB-lite"/>
    </source>
</evidence>
<evidence type="ECO:0000256" key="4">
    <source>
        <dbReference type="ARBA" id="ARBA00022691"/>
    </source>
</evidence>
<dbReference type="Gene3D" id="3.40.50.150">
    <property type="entry name" value="Vaccinia Virus protein VP39"/>
    <property type="match status" value="1"/>
</dbReference>
<dbReference type="AlphaFoldDB" id="A0AB34KFA6"/>
<dbReference type="GO" id="GO:0032259">
    <property type="term" value="P:methylation"/>
    <property type="evidence" value="ECO:0007669"/>
    <property type="project" value="UniProtKB-KW"/>
</dbReference>
<dbReference type="InterPro" id="IPR008854">
    <property type="entry name" value="TPMT"/>
</dbReference>
<evidence type="ECO:0000313" key="6">
    <source>
        <dbReference type="EMBL" id="KAL1582461.1"/>
    </source>
</evidence>
<dbReference type="RefSeq" id="XP_069225568.1">
    <property type="nucleotide sequence ID" value="XM_069377477.1"/>
</dbReference>
<keyword evidence="1" id="KW-0597">Phosphoprotein</keyword>
<gene>
    <name evidence="6" type="ORF">WHR41_08873</name>
</gene>
<evidence type="ECO:0000256" key="3">
    <source>
        <dbReference type="ARBA" id="ARBA00022679"/>
    </source>
</evidence>
<feature type="region of interest" description="Disordered" evidence="5">
    <location>
        <begin position="1"/>
        <end position="24"/>
    </location>
</feature>
<dbReference type="CDD" id="cd02440">
    <property type="entry name" value="AdoMet_MTases"/>
    <property type="match status" value="1"/>
</dbReference>
<reference evidence="6 7" key="1">
    <citation type="journal article" date="2020" name="Microbiol. Resour. Announc.">
        <title>Draft Genome Sequence of a Cladosporium Species Isolated from the Mesophotic Ascidian Didemnum maculosum.</title>
        <authorList>
            <person name="Gioti A."/>
            <person name="Siaperas R."/>
            <person name="Nikolaivits E."/>
            <person name="Le Goff G."/>
            <person name="Ouazzani J."/>
            <person name="Kotoulas G."/>
            <person name="Topakas E."/>
        </authorList>
    </citation>
    <scope>NUCLEOTIDE SEQUENCE [LARGE SCALE GENOMIC DNA]</scope>
    <source>
        <strain evidence="6 7">TM138-S3</strain>
    </source>
</reference>
<keyword evidence="2" id="KW-0489">Methyltransferase</keyword>
<keyword evidence="3" id="KW-0808">Transferase</keyword>
<keyword evidence="7" id="KW-1185">Reference proteome</keyword>
<protein>
    <recommendedName>
        <fullName evidence="8">Thiol methyltransferase</fullName>
    </recommendedName>
</protein>
<dbReference type="Pfam" id="PF05724">
    <property type="entry name" value="TPMT"/>
    <property type="match status" value="1"/>
</dbReference>
<dbReference type="Proteomes" id="UP000803884">
    <property type="component" value="Unassembled WGS sequence"/>
</dbReference>
<dbReference type="InterPro" id="IPR029063">
    <property type="entry name" value="SAM-dependent_MTases_sf"/>
</dbReference>
<sequence>MDDREKLRQHFQNQPAEAHTGRWDAMWQQKVTPWDRSEPNPALIDALNEKSDIVGSSTEGGDANRRKKALVPGCGRGYDVLLLASHGYDAYGLDVSQTAIDACRELNIHQGDDDTTYPVKDAQIGRGSRNFLLADFFQDDLSSLTGGGSFDVIYDYTFLCAIPPELRPRWSKRMSELLAPGGSLICLEFPLAKSPKAGGPPHGLSSELYVQLFKQPGEEMKYGDDGHVAPDGRALDEKAGLVRVAHWSPVRTHQVGKGTDMVSIWNHAGNS</sequence>
<dbReference type="EMBL" id="JAAQHG020000050">
    <property type="protein sequence ID" value="KAL1582461.1"/>
    <property type="molecule type" value="Genomic_DNA"/>
</dbReference>
<accession>A0AB34KFA6</accession>
<evidence type="ECO:0000256" key="2">
    <source>
        <dbReference type="ARBA" id="ARBA00022603"/>
    </source>
</evidence>
<comment type="caution">
    <text evidence="6">The sequence shown here is derived from an EMBL/GenBank/DDBJ whole genome shotgun (WGS) entry which is preliminary data.</text>
</comment>
<name>A0AB34KFA6_9PEZI</name>